<protein>
    <submittedName>
        <fullName evidence="1">Uncharacterized protein</fullName>
    </submittedName>
</protein>
<dbReference type="OrthoDB" id="1739422at2"/>
<reference evidence="1 2" key="1">
    <citation type="submission" date="2016-08" db="EMBL/GenBank/DDBJ databases">
        <title>Novel Firmicute Genomes.</title>
        <authorList>
            <person name="Poppleton D.I."/>
            <person name="Gribaldo S."/>
        </authorList>
    </citation>
    <scope>NUCLEOTIDE SEQUENCE [LARGE SCALE GENOMIC DNA]</scope>
    <source>
        <strain evidence="1 2">RAOx-1</strain>
    </source>
</reference>
<accession>A0A419SQU9</accession>
<dbReference type="AlphaFoldDB" id="A0A419SQU9"/>
<name>A0A419SQU9_9BACL</name>
<gene>
    <name evidence="1" type="ORF">BEP19_16340</name>
</gene>
<dbReference type="Proteomes" id="UP000284219">
    <property type="component" value="Unassembled WGS sequence"/>
</dbReference>
<organism evidence="1 2">
    <name type="scientific">Ammoniphilus oxalaticus</name>
    <dbReference type="NCBI Taxonomy" id="66863"/>
    <lineage>
        <taxon>Bacteria</taxon>
        <taxon>Bacillati</taxon>
        <taxon>Bacillota</taxon>
        <taxon>Bacilli</taxon>
        <taxon>Bacillales</taxon>
        <taxon>Paenibacillaceae</taxon>
        <taxon>Aneurinibacillus group</taxon>
        <taxon>Ammoniphilus</taxon>
    </lineage>
</organism>
<proteinExistence type="predicted"/>
<dbReference type="EMBL" id="MCHY01000002">
    <property type="protein sequence ID" value="RKD26768.1"/>
    <property type="molecule type" value="Genomic_DNA"/>
</dbReference>
<evidence type="ECO:0000313" key="1">
    <source>
        <dbReference type="EMBL" id="RKD26768.1"/>
    </source>
</evidence>
<evidence type="ECO:0000313" key="2">
    <source>
        <dbReference type="Proteomes" id="UP000284219"/>
    </source>
</evidence>
<dbReference type="RefSeq" id="WP_120188052.1">
    <property type="nucleotide sequence ID" value="NZ_MCHY01000002.1"/>
</dbReference>
<sequence length="173" mass="20415">MSLFDYLDVEDALLVEAWIQEVETEKYPLRKSLKEKARERFNDIKLKELGCGKKRIVFDLDNGWVLKIAIAFNGINNNQREVEMYQSAPPRLQKRLAKIKEFGHGWLVMQRITKPVPKKKGIKAEIKKIIKQFERSGIIPGDLISPKRRIRWPNIRLRKGRIVVIDYGNFKWK</sequence>
<comment type="caution">
    <text evidence="1">The sequence shown here is derived from an EMBL/GenBank/DDBJ whole genome shotgun (WGS) entry which is preliminary data.</text>
</comment>
<keyword evidence="2" id="KW-1185">Reference proteome</keyword>